<dbReference type="EMBL" id="PVTP01000002">
    <property type="protein sequence ID" value="PRY79445.1"/>
    <property type="molecule type" value="Genomic_DNA"/>
</dbReference>
<reference evidence="1 2" key="1">
    <citation type="submission" date="2018-03" db="EMBL/GenBank/DDBJ databases">
        <title>Genomic Encyclopedia of Archaeal and Bacterial Type Strains, Phase II (KMG-II): from individual species to whole genera.</title>
        <authorList>
            <person name="Goeker M."/>
        </authorList>
    </citation>
    <scope>NUCLEOTIDE SEQUENCE [LARGE SCALE GENOMIC DNA]</scope>
    <source>
        <strain evidence="1 2">DSM 101533</strain>
    </source>
</reference>
<dbReference type="AlphaFoldDB" id="A0A2T0W2L0"/>
<keyword evidence="2" id="KW-1185">Reference proteome</keyword>
<accession>A0A2T0W2L0</accession>
<protein>
    <submittedName>
        <fullName evidence="1">Uncharacterized protein</fullName>
    </submittedName>
</protein>
<sequence>MGRPERGTLDSINAGVDRSCPSARCEPGAKLLGVKGADGRIHNLRTAMAVDDEFITTASQVGPPEQRMRFSSHCATNGCSQWTGNRCGVIDRVLTHIEGFNLSKSDGLPACPIRATCRWFDQTGAKACHACSYVITDNASAMAE</sequence>
<comment type="caution">
    <text evidence="1">The sequence shown here is derived from an EMBL/GenBank/DDBJ whole genome shotgun (WGS) entry which is preliminary data.</text>
</comment>
<evidence type="ECO:0000313" key="1">
    <source>
        <dbReference type="EMBL" id="PRY79445.1"/>
    </source>
</evidence>
<dbReference type="OrthoDB" id="571920at2"/>
<name>A0A2T0W2L0_9RHOB</name>
<proteinExistence type="predicted"/>
<evidence type="ECO:0000313" key="2">
    <source>
        <dbReference type="Proteomes" id="UP000238007"/>
    </source>
</evidence>
<dbReference type="Proteomes" id="UP000238007">
    <property type="component" value="Unassembled WGS sequence"/>
</dbReference>
<gene>
    <name evidence="1" type="ORF">CLV80_10288</name>
</gene>
<organism evidence="1 2">
    <name type="scientific">Yoonia maritima</name>
    <dbReference type="NCBI Taxonomy" id="1435347"/>
    <lineage>
        <taxon>Bacteria</taxon>
        <taxon>Pseudomonadati</taxon>
        <taxon>Pseudomonadota</taxon>
        <taxon>Alphaproteobacteria</taxon>
        <taxon>Rhodobacterales</taxon>
        <taxon>Paracoccaceae</taxon>
        <taxon>Yoonia</taxon>
    </lineage>
</organism>